<dbReference type="EMBL" id="JAGSOH010000068">
    <property type="protein sequence ID" value="MBR7828872.1"/>
    <property type="molecule type" value="Genomic_DNA"/>
</dbReference>
<evidence type="ECO:0000256" key="2">
    <source>
        <dbReference type="SAM" id="MobiDB-lite"/>
    </source>
</evidence>
<keyword evidence="4" id="KW-1185">Reference proteome</keyword>
<dbReference type="SUPFAM" id="SSF56349">
    <property type="entry name" value="DNA breaking-rejoining enzymes"/>
    <property type="match status" value="1"/>
</dbReference>
<evidence type="ECO:0008006" key="5">
    <source>
        <dbReference type="Google" id="ProtNLM"/>
    </source>
</evidence>
<dbReference type="InterPro" id="IPR013762">
    <property type="entry name" value="Integrase-like_cat_sf"/>
</dbReference>
<evidence type="ECO:0000313" key="3">
    <source>
        <dbReference type="EMBL" id="MBR7828872.1"/>
    </source>
</evidence>
<feature type="region of interest" description="Disordered" evidence="2">
    <location>
        <begin position="157"/>
        <end position="176"/>
    </location>
</feature>
<dbReference type="Proteomes" id="UP000676325">
    <property type="component" value="Unassembled WGS sequence"/>
</dbReference>
<proteinExistence type="predicted"/>
<organism evidence="3 4">
    <name type="scientific">Actinospica acidithermotolerans</name>
    <dbReference type="NCBI Taxonomy" id="2828514"/>
    <lineage>
        <taxon>Bacteria</taxon>
        <taxon>Bacillati</taxon>
        <taxon>Actinomycetota</taxon>
        <taxon>Actinomycetes</taxon>
        <taxon>Catenulisporales</taxon>
        <taxon>Actinospicaceae</taxon>
        <taxon>Actinospica</taxon>
    </lineage>
</organism>
<keyword evidence="1" id="KW-0233">DNA recombination</keyword>
<feature type="compositionally biased region" description="Basic and acidic residues" evidence="2">
    <location>
        <begin position="157"/>
        <end position="166"/>
    </location>
</feature>
<dbReference type="InterPro" id="IPR011010">
    <property type="entry name" value="DNA_brk_join_enz"/>
</dbReference>
<evidence type="ECO:0000256" key="1">
    <source>
        <dbReference type="ARBA" id="ARBA00023172"/>
    </source>
</evidence>
<dbReference type="RefSeq" id="WP_212520007.1">
    <property type="nucleotide sequence ID" value="NZ_JAGSOH010000068.1"/>
</dbReference>
<accession>A0A941ECP7</accession>
<comment type="caution">
    <text evidence="3">The sequence shown here is derived from an EMBL/GenBank/DDBJ whole genome shotgun (WGS) entry which is preliminary data.</text>
</comment>
<evidence type="ECO:0000313" key="4">
    <source>
        <dbReference type="Proteomes" id="UP000676325"/>
    </source>
</evidence>
<sequence>MFLADLLSERVEAVGGRPLLFANRCGEPIRHSDFWHAWRAACDGRLPRYARDGSLREPGTGPVYRGLRFQDLRHTHKTILTELAVPEILQDERLGHRPPGMRRVYDHTTLPMREAMADGLQTLWESRPDARDGLSQRQALSDPCPARGGRVVDQRVRAGGSREHRMPGSRQLLADR</sequence>
<dbReference type="GO" id="GO:0003677">
    <property type="term" value="F:DNA binding"/>
    <property type="evidence" value="ECO:0007669"/>
    <property type="project" value="InterPro"/>
</dbReference>
<dbReference type="AlphaFoldDB" id="A0A941ECP7"/>
<protein>
    <recommendedName>
        <fullName evidence="5">Tyr recombinase domain-containing protein</fullName>
    </recommendedName>
</protein>
<dbReference type="Gene3D" id="1.10.443.10">
    <property type="entry name" value="Intergrase catalytic core"/>
    <property type="match status" value="1"/>
</dbReference>
<reference evidence="3" key="1">
    <citation type="submission" date="2021-04" db="EMBL/GenBank/DDBJ databases">
        <title>Genome based classification of Actinospica acidithermotolerans sp. nov., an actinobacterium isolated from an Indonesian hot spring.</title>
        <authorList>
            <person name="Kusuma A.B."/>
            <person name="Putra K.E."/>
            <person name="Nafisah S."/>
            <person name="Loh J."/>
            <person name="Nouioui I."/>
            <person name="Goodfellow M."/>
        </authorList>
    </citation>
    <scope>NUCLEOTIDE SEQUENCE</scope>
    <source>
        <strain evidence="3">MGRD01-02</strain>
    </source>
</reference>
<feature type="region of interest" description="Disordered" evidence="2">
    <location>
        <begin position="129"/>
        <end position="149"/>
    </location>
</feature>
<name>A0A941ECP7_9ACTN</name>
<gene>
    <name evidence="3" type="ORF">KDK95_21360</name>
</gene>
<dbReference type="GO" id="GO:0015074">
    <property type="term" value="P:DNA integration"/>
    <property type="evidence" value="ECO:0007669"/>
    <property type="project" value="InterPro"/>
</dbReference>
<dbReference type="GO" id="GO:0006310">
    <property type="term" value="P:DNA recombination"/>
    <property type="evidence" value="ECO:0007669"/>
    <property type="project" value="UniProtKB-KW"/>
</dbReference>